<evidence type="ECO:0008006" key="3">
    <source>
        <dbReference type="Google" id="ProtNLM"/>
    </source>
</evidence>
<gene>
    <name evidence="1" type="ORF">GR197_16260</name>
</gene>
<sequence length="204" mass="23188">MTLLTEDRVRERARMSTKAAGLSSRELLARQARTSQRQYDIFLSQAIKDEELVLGVYTILSEDIGLTVFCDWVESSVSDHGNTTPADAEYIKGKMLASRGLMFIDSEHADASSWMSWEIGWFHGAKSRVCVLPIVHSENDQYRGREFLGLYPMVEEDDRFVLRVPARLGDVVARYAAPKPLALATWMPFQVWATMETLPDYFLS</sequence>
<dbReference type="EMBL" id="WUFT01000009">
    <property type="protein sequence ID" value="NEJ72076.1"/>
    <property type="molecule type" value="Genomic_DNA"/>
</dbReference>
<dbReference type="InterPro" id="IPR035897">
    <property type="entry name" value="Toll_tir_struct_dom_sf"/>
</dbReference>
<accession>A0A7K3UEI1</accession>
<dbReference type="AlphaFoldDB" id="A0A7K3UEI1"/>
<evidence type="ECO:0000313" key="2">
    <source>
        <dbReference type="Proteomes" id="UP000471753"/>
    </source>
</evidence>
<protein>
    <recommendedName>
        <fullName evidence="3">TIR domain-containing protein</fullName>
    </recommendedName>
</protein>
<name>A0A7K3UEI1_9HYPH</name>
<proteinExistence type="predicted"/>
<dbReference type="Gene3D" id="3.40.50.10140">
    <property type="entry name" value="Toll/interleukin-1 receptor homology (TIR) domain"/>
    <property type="match status" value="1"/>
</dbReference>
<organism evidence="1 2">
    <name type="scientific">Rhizobium phaseoli</name>
    <dbReference type="NCBI Taxonomy" id="396"/>
    <lineage>
        <taxon>Bacteria</taxon>
        <taxon>Pseudomonadati</taxon>
        <taxon>Pseudomonadota</taxon>
        <taxon>Alphaproteobacteria</taxon>
        <taxon>Hyphomicrobiales</taxon>
        <taxon>Rhizobiaceae</taxon>
        <taxon>Rhizobium/Agrobacterium group</taxon>
        <taxon>Rhizobium</taxon>
    </lineage>
</organism>
<comment type="caution">
    <text evidence="1">The sequence shown here is derived from an EMBL/GenBank/DDBJ whole genome shotgun (WGS) entry which is preliminary data.</text>
</comment>
<dbReference type="SUPFAM" id="SSF52200">
    <property type="entry name" value="Toll/Interleukin receptor TIR domain"/>
    <property type="match status" value="1"/>
</dbReference>
<reference evidence="1 2" key="1">
    <citation type="submission" date="2019-12" db="EMBL/GenBank/DDBJ databases">
        <title>Rhizobium genotypes associated with high levels of biological nitrogen fixation by grain legumes in a temperate-maritime cropping system.</title>
        <authorList>
            <person name="Maluk M."/>
            <person name="Francesc Ferrando Molina F."/>
            <person name="Lopez Del Egido L."/>
            <person name="Lafos M."/>
            <person name="Langarica-Fuentes A."/>
            <person name="Gebre Yohannes G."/>
            <person name="Young M.W."/>
            <person name="Martin P."/>
            <person name="Gantlett R."/>
            <person name="Kenicer G."/>
            <person name="Hawes C."/>
            <person name="Begg G.S."/>
            <person name="Quilliam R.S."/>
            <person name="Squire G.R."/>
            <person name="Poole P.S."/>
            <person name="Young P.W."/>
            <person name="Iannetta P.M."/>
            <person name="James E.K."/>
        </authorList>
    </citation>
    <scope>NUCLEOTIDE SEQUENCE [LARGE SCALE GENOMIC DNA]</scope>
    <source>
        <strain evidence="1 2">JHI366</strain>
    </source>
</reference>
<dbReference type="Proteomes" id="UP000471753">
    <property type="component" value="Unassembled WGS sequence"/>
</dbReference>
<dbReference type="RefSeq" id="WP_164011294.1">
    <property type="nucleotide sequence ID" value="NZ_WUFT01000009.1"/>
</dbReference>
<evidence type="ECO:0000313" key="1">
    <source>
        <dbReference type="EMBL" id="NEJ72076.1"/>
    </source>
</evidence>